<gene>
    <name evidence="7" type="ORF">CASFOL_042458</name>
</gene>
<evidence type="ECO:0000313" key="7">
    <source>
        <dbReference type="EMBL" id="KAL3614384.1"/>
    </source>
</evidence>
<dbReference type="GO" id="GO:0005576">
    <property type="term" value="C:extracellular region"/>
    <property type="evidence" value="ECO:0007669"/>
    <property type="project" value="UniProtKB-SubCell"/>
</dbReference>
<dbReference type="AlphaFoldDB" id="A0ABD3BAU6"/>
<evidence type="ECO:0000256" key="5">
    <source>
        <dbReference type="ARBA" id="ARBA00022729"/>
    </source>
</evidence>
<sequence length="146" mass="17642">MRNHITHFTMMKILLLLLVTSLNIFESSARSCLITYEVRIQILNEIEDSQPLTIHCWSKDDNLGYHTLKYISYYEWSFCEQAFKGSRFFCDFWWGSKHKFFDAFRSEKHGPSDWQHYWFARKDGIYHSSFNKPAQNGTPIKFYDWE</sequence>
<organism evidence="7 8">
    <name type="scientific">Castilleja foliolosa</name>
    <dbReference type="NCBI Taxonomy" id="1961234"/>
    <lineage>
        <taxon>Eukaryota</taxon>
        <taxon>Viridiplantae</taxon>
        <taxon>Streptophyta</taxon>
        <taxon>Embryophyta</taxon>
        <taxon>Tracheophyta</taxon>
        <taxon>Spermatophyta</taxon>
        <taxon>Magnoliopsida</taxon>
        <taxon>eudicotyledons</taxon>
        <taxon>Gunneridae</taxon>
        <taxon>Pentapetalae</taxon>
        <taxon>asterids</taxon>
        <taxon>lamiids</taxon>
        <taxon>Lamiales</taxon>
        <taxon>Orobanchaceae</taxon>
        <taxon>Pedicularideae</taxon>
        <taxon>Castillejinae</taxon>
        <taxon>Castilleja</taxon>
    </lineage>
</organism>
<evidence type="ECO:0000256" key="2">
    <source>
        <dbReference type="ARBA" id="ARBA00005581"/>
    </source>
</evidence>
<dbReference type="InterPro" id="IPR010264">
    <property type="entry name" value="Self-incomp_S1"/>
</dbReference>
<keyword evidence="5 6" id="KW-0732">Signal</keyword>
<evidence type="ECO:0000313" key="8">
    <source>
        <dbReference type="Proteomes" id="UP001632038"/>
    </source>
</evidence>
<protein>
    <recommendedName>
        <fullName evidence="6">S-protein homolog</fullName>
    </recommendedName>
</protein>
<dbReference type="PANTHER" id="PTHR31232">
    <property type="match status" value="1"/>
</dbReference>
<evidence type="ECO:0000256" key="3">
    <source>
        <dbReference type="ARBA" id="ARBA00022471"/>
    </source>
</evidence>
<keyword evidence="3 6" id="KW-0713">Self-incompatibility</keyword>
<dbReference type="GO" id="GO:0060320">
    <property type="term" value="P:rejection of self pollen"/>
    <property type="evidence" value="ECO:0007669"/>
    <property type="project" value="UniProtKB-KW"/>
</dbReference>
<comment type="caution">
    <text evidence="7">The sequence shown here is derived from an EMBL/GenBank/DDBJ whole genome shotgun (WGS) entry which is preliminary data.</text>
</comment>
<evidence type="ECO:0000256" key="4">
    <source>
        <dbReference type="ARBA" id="ARBA00022525"/>
    </source>
</evidence>
<keyword evidence="4 6" id="KW-0964">Secreted</keyword>
<dbReference type="PANTHER" id="PTHR31232:SF172">
    <property type="entry name" value="S-PROTEIN HOMOLOG"/>
    <property type="match status" value="1"/>
</dbReference>
<dbReference type="Proteomes" id="UP001632038">
    <property type="component" value="Unassembled WGS sequence"/>
</dbReference>
<dbReference type="Pfam" id="PF05938">
    <property type="entry name" value="Self-incomp_S1"/>
    <property type="match status" value="1"/>
</dbReference>
<keyword evidence="8" id="KW-1185">Reference proteome</keyword>
<accession>A0ABD3BAU6</accession>
<name>A0ABD3BAU6_9LAMI</name>
<proteinExistence type="inferred from homology"/>
<reference evidence="8" key="1">
    <citation type="journal article" date="2024" name="IScience">
        <title>Strigolactones Initiate the Formation of Haustorium-like Structures in Castilleja.</title>
        <authorList>
            <person name="Buerger M."/>
            <person name="Peterson D."/>
            <person name="Chory J."/>
        </authorList>
    </citation>
    <scope>NUCLEOTIDE SEQUENCE [LARGE SCALE GENOMIC DNA]</scope>
</reference>
<comment type="similarity">
    <text evidence="2 6">Belongs to the plant self-incompatibility (S1) protein family.</text>
</comment>
<evidence type="ECO:0000256" key="1">
    <source>
        <dbReference type="ARBA" id="ARBA00004613"/>
    </source>
</evidence>
<dbReference type="EMBL" id="JAVIJP010000107">
    <property type="protein sequence ID" value="KAL3614384.1"/>
    <property type="molecule type" value="Genomic_DNA"/>
</dbReference>
<comment type="subcellular location">
    <subcellularLocation>
        <location evidence="1 6">Secreted</location>
    </subcellularLocation>
</comment>
<evidence type="ECO:0000256" key="6">
    <source>
        <dbReference type="RuleBase" id="RU367044"/>
    </source>
</evidence>
<feature type="signal peptide" evidence="6">
    <location>
        <begin position="1"/>
        <end position="29"/>
    </location>
</feature>
<feature type="chain" id="PRO_5044528178" description="S-protein homolog" evidence="6">
    <location>
        <begin position="30"/>
        <end position="146"/>
    </location>
</feature>